<feature type="compositionally biased region" description="Basic and acidic residues" evidence="6">
    <location>
        <begin position="198"/>
        <end position="213"/>
    </location>
</feature>
<feature type="compositionally biased region" description="Polar residues" evidence="6">
    <location>
        <begin position="335"/>
        <end position="346"/>
    </location>
</feature>
<dbReference type="HOGENOM" id="CLU_014492_2_0_1"/>
<dbReference type="Gene3D" id="2.10.110.10">
    <property type="entry name" value="Cysteine Rich Protein"/>
    <property type="match status" value="2"/>
</dbReference>
<dbReference type="RefSeq" id="XP_016257384.1">
    <property type="nucleotide sequence ID" value="XM_016412370.1"/>
</dbReference>
<feature type="region of interest" description="Disordered" evidence="6">
    <location>
        <begin position="81"/>
        <end position="357"/>
    </location>
</feature>
<feature type="compositionally biased region" description="Polar residues" evidence="6">
    <location>
        <begin position="86"/>
        <end position="104"/>
    </location>
</feature>
<feature type="compositionally biased region" description="Polar residues" evidence="6">
    <location>
        <begin position="288"/>
        <end position="311"/>
    </location>
</feature>
<evidence type="ECO:0000313" key="9">
    <source>
        <dbReference type="Proteomes" id="UP000053342"/>
    </source>
</evidence>
<dbReference type="OrthoDB" id="1112565at2759"/>
<feature type="compositionally biased region" description="Low complexity" evidence="6">
    <location>
        <begin position="504"/>
        <end position="527"/>
    </location>
</feature>
<dbReference type="CDD" id="cd08368">
    <property type="entry name" value="LIM"/>
    <property type="match status" value="1"/>
</dbReference>
<evidence type="ECO:0000256" key="5">
    <source>
        <dbReference type="PROSITE-ProRule" id="PRU00125"/>
    </source>
</evidence>
<feature type="domain" description="LIM zinc-binding" evidence="7">
    <location>
        <begin position="626"/>
        <end position="691"/>
    </location>
</feature>
<protein>
    <recommendedName>
        <fullName evidence="7">LIM zinc-binding domain-containing protein</fullName>
    </recommendedName>
</protein>
<dbReference type="AlphaFoldDB" id="A0A0D2D1I2"/>
<feature type="region of interest" description="Disordered" evidence="6">
    <location>
        <begin position="39"/>
        <end position="65"/>
    </location>
</feature>
<dbReference type="PANTHER" id="PTHR24205:SF16">
    <property type="entry name" value="GH01042P-RELATED"/>
    <property type="match status" value="1"/>
</dbReference>
<keyword evidence="9" id="KW-1185">Reference proteome</keyword>
<evidence type="ECO:0000256" key="4">
    <source>
        <dbReference type="ARBA" id="ARBA00023038"/>
    </source>
</evidence>
<proteinExistence type="predicted"/>
<dbReference type="STRING" id="215243.A0A0D2D1I2"/>
<keyword evidence="2" id="KW-0677">Repeat</keyword>
<dbReference type="GO" id="GO:0046872">
    <property type="term" value="F:metal ion binding"/>
    <property type="evidence" value="ECO:0007669"/>
    <property type="project" value="UniProtKB-KW"/>
</dbReference>
<dbReference type="GO" id="GO:0003712">
    <property type="term" value="F:transcription coregulator activity"/>
    <property type="evidence" value="ECO:0007669"/>
    <property type="project" value="TreeGrafter"/>
</dbReference>
<dbReference type="CDD" id="cd09397">
    <property type="entry name" value="LIM1_UF1"/>
    <property type="match status" value="1"/>
</dbReference>
<dbReference type="PANTHER" id="PTHR24205">
    <property type="entry name" value="FOUR AND A HALF LIM DOMAINS PROTEIN"/>
    <property type="match status" value="1"/>
</dbReference>
<evidence type="ECO:0000259" key="7">
    <source>
        <dbReference type="PROSITE" id="PS50023"/>
    </source>
</evidence>
<evidence type="ECO:0000256" key="2">
    <source>
        <dbReference type="ARBA" id="ARBA00022737"/>
    </source>
</evidence>
<evidence type="ECO:0000256" key="6">
    <source>
        <dbReference type="SAM" id="MobiDB-lite"/>
    </source>
</evidence>
<gene>
    <name evidence="8" type="ORF">PV06_10787</name>
</gene>
<feature type="domain" description="LIM zinc-binding" evidence="7">
    <location>
        <begin position="694"/>
        <end position="755"/>
    </location>
</feature>
<dbReference type="Pfam" id="PF00412">
    <property type="entry name" value="LIM"/>
    <property type="match status" value="2"/>
</dbReference>
<dbReference type="SMART" id="SM00132">
    <property type="entry name" value="LIM"/>
    <property type="match status" value="2"/>
</dbReference>
<dbReference type="GeneID" id="27362861"/>
<dbReference type="EMBL" id="KN847346">
    <property type="protein sequence ID" value="KIW37168.1"/>
    <property type="molecule type" value="Genomic_DNA"/>
</dbReference>
<dbReference type="SUPFAM" id="SSF57716">
    <property type="entry name" value="Glucocorticoid receptor-like (DNA-binding domain)"/>
    <property type="match status" value="1"/>
</dbReference>
<sequence length="800" mass="87007">MQAAPRDANASPGIKCSNCGQDIDMAAISEHICGTSTPAVSLPPPFLPRTDSSQSLGKPRVTRPPLPKIDAAAAFRPPVFQGELTPASSGHSSMVSPLSATSGPRSPWPVVRKGSLSVSRRPPSPELTNLDCAFPPFPLPSRSTTTKKRDRSATQRSDTLRSRSRDASTSSRQPGRMGQLSRAGSSNNLPQTALDAQLTDRRRPSTPSSRKDSVSTMSDSRQQSRQQSLEKLPELQITLSEEPRPMTASPTKPNEIFQAPRMPPPLFRSNTEPSLQSSPLDPGLSAFNFGTSQNTMIQPTETNNDLIFNSSRIEDKPRLDSQPSYKSKAPPPISGQPTLPTLSKMRSPTAPQPASPGVFSATFGKIFGRRPSQSINSRRSVVRQALSDEPDIYEDRADSQSVFSPDSDRSFLTAEPSPMLPVTPLTPVHEEALKALEGEIPAPTVAPVVVVEPTTEQEAHENAPVTQFEPVKHPRISTIVEELPVRMTAPENDSTRRDSIDSASSYGSIGFSEHSSSSRSSSPQTDSLHLKPSDPSISGQLKTEDVDIPAPLRPRMPPVPVDAATESASQQDDLARPEDLIKPDVLASRVPGLSPTLPNISTEPVPSEMSGPPLTPKAKSTTPNKGTCRGCSKLILVTQKSVSSADGLLSGRYHKECFVCHTCKAPFPTAEFYVHNDHPYCAHHYHELENSLCATCGKGIEGLYMETANVAGRGKEKHHPECLKCTTCHVRLDHDYFELSGRVYCERDAFRLASLPKSRDNMPSRPSPLIREYISSGQDPGMIKGRNFPERRVTRLMNMT</sequence>
<dbReference type="InterPro" id="IPR001781">
    <property type="entry name" value="Znf_LIM"/>
</dbReference>
<feature type="region of interest" description="Disordered" evidence="6">
    <location>
        <begin position="482"/>
        <end position="577"/>
    </location>
</feature>
<keyword evidence="1 5" id="KW-0479">Metal-binding</keyword>
<feature type="compositionally biased region" description="Polar residues" evidence="6">
    <location>
        <begin position="268"/>
        <end position="279"/>
    </location>
</feature>
<dbReference type="PROSITE" id="PS00478">
    <property type="entry name" value="LIM_DOMAIN_1"/>
    <property type="match status" value="1"/>
</dbReference>
<evidence type="ECO:0000256" key="3">
    <source>
        <dbReference type="ARBA" id="ARBA00022833"/>
    </source>
</evidence>
<dbReference type="VEuPathDB" id="FungiDB:PV06_10787"/>
<dbReference type="GO" id="GO:0030695">
    <property type="term" value="F:GTPase regulator activity"/>
    <property type="evidence" value="ECO:0007669"/>
    <property type="project" value="UniProtKB-ARBA"/>
</dbReference>
<evidence type="ECO:0000313" key="8">
    <source>
        <dbReference type="EMBL" id="KIW37168.1"/>
    </source>
</evidence>
<feature type="compositionally biased region" description="Low complexity" evidence="6">
    <location>
        <begin position="218"/>
        <end position="227"/>
    </location>
</feature>
<keyword evidence="4 5" id="KW-0440">LIM domain</keyword>
<reference evidence="8 9" key="1">
    <citation type="submission" date="2015-01" db="EMBL/GenBank/DDBJ databases">
        <title>The Genome Sequence of Exophiala oligosperma CBS72588.</title>
        <authorList>
            <consortium name="The Broad Institute Genomics Platform"/>
            <person name="Cuomo C."/>
            <person name="de Hoog S."/>
            <person name="Gorbushina A."/>
            <person name="Stielow B."/>
            <person name="Teixiera M."/>
            <person name="Abouelleil A."/>
            <person name="Chapman S.B."/>
            <person name="Priest M."/>
            <person name="Young S.K."/>
            <person name="Wortman J."/>
            <person name="Nusbaum C."/>
            <person name="Birren B."/>
        </authorList>
    </citation>
    <scope>NUCLEOTIDE SEQUENCE [LARGE SCALE GENOMIC DNA]</scope>
    <source>
        <strain evidence="8 9">CBS 72588</strain>
    </source>
</reference>
<accession>A0A0D2D1I2</accession>
<dbReference type="PROSITE" id="PS50023">
    <property type="entry name" value="LIM_DOMAIN_2"/>
    <property type="match status" value="2"/>
</dbReference>
<name>A0A0D2D1I2_9EURO</name>
<organism evidence="8 9">
    <name type="scientific">Exophiala oligosperma</name>
    <dbReference type="NCBI Taxonomy" id="215243"/>
    <lineage>
        <taxon>Eukaryota</taxon>
        <taxon>Fungi</taxon>
        <taxon>Dikarya</taxon>
        <taxon>Ascomycota</taxon>
        <taxon>Pezizomycotina</taxon>
        <taxon>Eurotiomycetes</taxon>
        <taxon>Chaetothyriomycetidae</taxon>
        <taxon>Chaetothyriales</taxon>
        <taxon>Herpotrichiellaceae</taxon>
        <taxon>Exophiala</taxon>
    </lineage>
</organism>
<feature type="compositionally biased region" description="Pro residues" evidence="6">
    <location>
        <begin position="551"/>
        <end position="560"/>
    </location>
</feature>
<dbReference type="Proteomes" id="UP000053342">
    <property type="component" value="Unassembled WGS sequence"/>
</dbReference>
<dbReference type="GO" id="GO:0005634">
    <property type="term" value="C:nucleus"/>
    <property type="evidence" value="ECO:0007669"/>
    <property type="project" value="TreeGrafter"/>
</dbReference>
<feature type="region of interest" description="Disordered" evidence="6">
    <location>
        <begin position="592"/>
        <end position="625"/>
    </location>
</feature>
<keyword evidence="3 5" id="KW-0862">Zinc</keyword>
<feature type="compositionally biased region" description="Polar residues" evidence="6">
    <location>
        <begin position="182"/>
        <end position="191"/>
    </location>
</feature>
<evidence type="ECO:0000256" key="1">
    <source>
        <dbReference type="ARBA" id="ARBA00022723"/>
    </source>
</evidence>